<accession>A0A564ZKY8</accession>
<dbReference type="Gene3D" id="1.20.950.20">
    <property type="entry name" value="Transmembrane di-heme cytochromes, Chain C"/>
    <property type="match status" value="1"/>
</dbReference>
<feature type="binding site" description="axial binding residue" evidence="13">
    <location>
        <position position="56"/>
    </location>
    <ligand>
        <name>heme b</name>
        <dbReference type="ChEBI" id="CHEBI:60344"/>
        <label>1</label>
    </ligand>
    <ligandPart>
        <name>Fe</name>
        <dbReference type="ChEBI" id="CHEBI:18248"/>
    </ligandPart>
</feature>
<feature type="domain" description="NarG-like" evidence="15">
    <location>
        <begin position="6"/>
        <end position="220"/>
    </location>
</feature>
<evidence type="ECO:0000256" key="1">
    <source>
        <dbReference type="ARBA" id="ARBA00004651"/>
    </source>
</evidence>
<feature type="transmembrane region" description="Helical" evidence="14">
    <location>
        <begin position="83"/>
        <end position="105"/>
    </location>
</feature>
<evidence type="ECO:0000259" key="15">
    <source>
        <dbReference type="Pfam" id="PF02665"/>
    </source>
</evidence>
<dbReference type="GO" id="GO:0005886">
    <property type="term" value="C:plasma membrane"/>
    <property type="evidence" value="ECO:0007669"/>
    <property type="project" value="UniProtKB-SubCell"/>
</dbReference>
<evidence type="ECO:0000256" key="7">
    <source>
        <dbReference type="ARBA" id="ARBA00022982"/>
    </source>
</evidence>
<evidence type="ECO:0000256" key="11">
    <source>
        <dbReference type="ARBA" id="ARBA00023063"/>
    </source>
</evidence>
<evidence type="ECO:0000256" key="6">
    <source>
        <dbReference type="ARBA" id="ARBA00022723"/>
    </source>
</evidence>
<sequence>MNSLNFVLFIALPYLALFIAVGGTVWRFNRDRFSFSSISSQFLENRRLFWGSVPWHFGILIILLAHLIAFLFPGPWRRLLSNIHILATLEVIGLALAVSALIGILGLAWRRLTHPRVRATSSVMDWVLLPLLITQVGVGLWVALNYRWGADWYMDTSVPWIVSLLALQPRIEYVADLPFIVKFHMLLGFGIIGLFPFTRLVHIISFPLRYLWRPIQVVIWDRRIRKV</sequence>
<evidence type="ECO:0000256" key="2">
    <source>
        <dbReference type="ARBA" id="ARBA00022448"/>
    </source>
</evidence>
<dbReference type="InterPro" id="IPR003816">
    <property type="entry name" value="Nitrate_red_gam"/>
</dbReference>
<dbReference type="Proteomes" id="UP000334340">
    <property type="component" value="Unassembled WGS sequence"/>
</dbReference>
<proteinExistence type="predicted"/>
<keyword evidence="11" id="KW-0534">Nitrate assimilation</keyword>
<dbReference type="GO" id="GO:0019645">
    <property type="term" value="P:anaerobic electron transport chain"/>
    <property type="evidence" value="ECO:0007669"/>
    <property type="project" value="TreeGrafter"/>
</dbReference>
<dbReference type="GO" id="GO:0009325">
    <property type="term" value="C:nitrate reductase complex"/>
    <property type="evidence" value="ECO:0007669"/>
    <property type="project" value="InterPro"/>
</dbReference>
<evidence type="ECO:0000313" key="16">
    <source>
        <dbReference type="EMBL" id="VUZ85991.1"/>
    </source>
</evidence>
<feature type="transmembrane region" description="Helical" evidence="14">
    <location>
        <begin position="6"/>
        <end position="28"/>
    </location>
</feature>
<evidence type="ECO:0000256" key="10">
    <source>
        <dbReference type="ARBA" id="ARBA00023004"/>
    </source>
</evidence>
<keyword evidence="7" id="KW-0249">Electron transport</keyword>
<keyword evidence="10 13" id="KW-0408">Iron</keyword>
<dbReference type="InterPro" id="IPR051936">
    <property type="entry name" value="Heme-iron_electron_transfer"/>
</dbReference>
<keyword evidence="8 14" id="KW-1133">Transmembrane helix</keyword>
<dbReference type="PANTHER" id="PTHR30598:SF3">
    <property type="entry name" value="RESPIRATORY NITRATE REDUCTASE 1 GAMMA CHAIN"/>
    <property type="match status" value="1"/>
</dbReference>
<feature type="transmembrane region" description="Helical" evidence="14">
    <location>
        <begin position="179"/>
        <end position="204"/>
    </location>
</feature>
<dbReference type="GO" id="GO:0020037">
    <property type="term" value="F:heme binding"/>
    <property type="evidence" value="ECO:0007669"/>
    <property type="project" value="TreeGrafter"/>
</dbReference>
<keyword evidence="4 13" id="KW-0349">Heme</keyword>
<dbReference type="NCBIfam" id="TIGR00351">
    <property type="entry name" value="narI"/>
    <property type="match status" value="1"/>
</dbReference>
<evidence type="ECO:0000256" key="14">
    <source>
        <dbReference type="SAM" id="Phobius"/>
    </source>
</evidence>
<evidence type="ECO:0000256" key="9">
    <source>
        <dbReference type="ARBA" id="ARBA00023002"/>
    </source>
</evidence>
<dbReference type="SUPFAM" id="SSF103501">
    <property type="entry name" value="Respiratory nitrate reductase 1 gamma chain"/>
    <property type="match status" value="1"/>
</dbReference>
<dbReference type="GO" id="GO:0046872">
    <property type="term" value="F:metal ion binding"/>
    <property type="evidence" value="ECO:0007669"/>
    <property type="project" value="UniProtKB-KW"/>
</dbReference>
<dbReference type="InterPro" id="IPR036197">
    <property type="entry name" value="NarG-like_sf"/>
</dbReference>
<keyword evidence="3" id="KW-1003">Cell membrane</keyword>
<reference evidence="16 17" key="1">
    <citation type="submission" date="2019-07" db="EMBL/GenBank/DDBJ databases">
        <authorList>
            <person name="Cremers G."/>
        </authorList>
    </citation>
    <scope>NUCLEOTIDE SEQUENCE [LARGE SCALE GENOMIC DNA]</scope>
</reference>
<comment type="subcellular location">
    <subcellularLocation>
        <location evidence="1">Cell membrane</location>
        <topology evidence="1">Multi-pass membrane protein</topology>
    </subcellularLocation>
</comment>
<feature type="transmembrane region" description="Helical" evidence="14">
    <location>
        <begin position="48"/>
        <end position="71"/>
    </location>
</feature>
<dbReference type="InterPro" id="IPR023234">
    <property type="entry name" value="NarG-like_domain"/>
</dbReference>
<dbReference type="Pfam" id="PF02665">
    <property type="entry name" value="Nitrate_red_gam"/>
    <property type="match status" value="1"/>
</dbReference>
<evidence type="ECO:0000256" key="3">
    <source>
        <dbReference type="ARBA" id="ARBA00022475"/>
    </source>
</evidence>
<name>A0A564ZKY8_9BACT</name>
<keyword evidence="12 14" id="KW-0472">Membrane</keyword>
<evidence type="ECO:0000256" key="8">
    <source>
        <dbReference type="ARBA" id="ARBA00022989"/>
    </source>
</evidence>
<dbReference type="GO" id="GO:0008940">
    <property type="term" value="F:nitrate reductase activity"/>
    <property type="evidence" value="ECO:0007669"/>
    <property type="project" value="InterPro"/>
</dbReference>
<dbReference type="GO" id="GO:0042128">
    <property type="term" value="P:nitrate assimilation"/>
    <property type="evidence" value="ECO:0007669"/>
    <property type="project" value="UniProtKB-KW"/>
</dbReference>
<organism evidence="16 17">
    <name type="scientific">Candidatus Methylomirabilis lanthanidiphila</name>
    <dbReference type="NCBI Taxonomy" id="2211376"/>
    <lineage>
        <taxon>Bacteria</taxon>
        <taxon>Candidatus Methylomirabilota</taxon>
        <taxon>Candidatus Methylomirabilia</taxon>
        <taxon>Candidatus Methylomirabilales</taxon>
        <taxon>Candidatus Methylomirabilaceae</taxon>
        <taxon>Candidatus Methylomirabilis</taxon>
    </lineage>
</organism>
<gene>
    <name evidence="16" type="ORF">MELA_02385</name>
</gene>
<keyword evidence="17" id="KW-1185">Reference proteome</keyword>
<dbReference type="EMBL" id="CABIKM010000039">
    <property type="protein sequence ID" value="VUZ85991.1"/>
    <property type="molecule type" value="Genomic_DNA"/>
</dbReference>
<dbReference type="GO" id="GO:0009055">
    <property type="term" value="F:electron transfer activity"/>
    <property type="evidence" value="ECO:0007669"/>
    <property type="project" value="TreeGrafter"/>
</dbReference>
<feature type="transmembrane region" description="Helical" evidence="14">
    <location>
        <begin position="126"/>
        <end position="144"/>
    </location>
</feature>
<keyword evidence="9 16" id="KW-0560">Oxidoreductase</keyword>
<protein>
    <submittedName>
        <fullName evidence="16">Nitrate reductase</fullName>
        <ecNumber evidence="16">1.7.99.4</ecNumber>
    </submittedName>
</protein>
<evidence type="ECO:0000256" key="4">
    <source>
        <dbReference type="ARBA" id="ARBA00022617"/>
    </source>
</evidence>
<evidence type="ECO:0000256" key="12">
    <source>
        <dbReference type="ARBA" id="ARBA00023136"/>
    </source>
</evidence>
<evidence type="ECO:0000256" key="13">
    <source>
        <dbReference type="PIRSR" id="PIRSR603816-1"/>
    </source>
</evidence>
<feature type="binding site" description="axial binding residue" evidence="13">
    <location>
        <position position="66"/>
    </location>
    <ligand>
        <name>heme b</name>
        <dbReference type="ChEBI" id="CHEBI:60344"/>
        <label>2</label>
    </ligand>
    <ligandPart>
        <name>Fe</name>
        <dbReference type="ChEBI" id="CHEBI:18248"/>
    </ligandPart>
</feature>
<evidence type="ECO:0000256" key="5">
    <source>
        <dbReference type="ARBA" id="ARBA00022692"/>
    </source>
</evidence>
<keyword evidence="5 14" id="KW-0812">Transmembrane</keyword>
<evidence type="ECO:0000313" key="17">
    <source>
        <dbReference type="Proteomes" id="UP000334340"/>
    </source>
</evidence>
<dbReference type="EC" id="1.7.99.4" evidence="16"/>
<keyword evidence="6" id="KW-0479">Metal-binding</keyword>
<keyword evidence="2" id="KW-0813">Transport</keyword>
<feature type="binding site" description="axial binding residue" evidence="13">
    <location>
        <position position="202"/>
    </location>
    <ligand>
        <name>heme b</name>
        <dbReference type="ChEBI" id="CHEBI:60344"/>
        <label>1</label>
    </ligand>
    <ligandPart>
        <name>Fe</name>
        <dbReference type="ChEBI" id="CHEBI:18248"/>
    </ligandPart>
</feature>
<dbReference type="AlphaFoldDB" id="A0A564ZKY8"/>
<feature type="binding site" description="axial binding residue" evidence="13">
    <location>
        <position position="184"/>
    </location>
    <ligand>
        <name>heme b</name>
        <dbReference type="ChEBI" id="CHEBI:60344"/>
        <label>1</label>
    </ligand>
    <ligandPart>
        <name>Fe</name>
        <dbReference type="ChEBI" id="CHEBI:18248"/>
    </ligandPart>
</feature>
<dbReference type="PANTHER" id="PTHR30598">
    <property type="entry name" value="NITRATE REDUCTASE PRIVATE CHAPERONE, REDOX ENZYME MATURATION PROTEIN REMP FAMILY"/>
    <property type="match status" value="1"/>
</dbReference>